<comment type="caution">
    <text evidence="2">The sequence shown here is derived from an EMBL/GenBank/DDBJ whole genome shotgun (WGS) entry which is preliminary data.</text>
</comment>
<feature type="signal peptide" evidence="1">
    <location>
        <begin position="1"/>
        <end position="28"/>
    </location>
</feature>
<keyword evidence="1" id="KW-0732">Signal</keyword>
<organism evidence="2 3">
    <name type="scientific">Portunus trituberculatus</name>
    <name type="common">Swimming crab</name>
    <name type="synonym">Neptunus trituberculatus</name>
    <dbReference type="NCBI Taxonomy" id="210409"/>
    <lineage>
        <taxon>Eukaryota</taxon>
        <taxon>Metazoa</taxon>
        <taxon>Ecdysozoa</taxon>
        <taxon>Arthropoda</taxon>
        <taxon>Crustacea</taxon>
        <taxon>Multicrustacea</taxon>
        <taxon>Malacostraca</taxon>
        <taxon>Eumalacostraca</taxon>
        <taxon>Eucarida</taxon>
        <taxon>Decapoda</taxon>
        <taxon>Pleocyemata</taxon>
        <taxon>Brachyura</taxon>
        <taxon>Eubrachyura</taxon>
        <taxon>Portunoidea</taxon>
        <taxon>Portunidae</taxon>
        <taxon>Portuninae</taxon>
        <taxon>Portunus</taxon>
    </lineage>
</organism>
<evidence type="ECO:0000313" key="3">
    <source>
        <dbReference type="Proteomes" id="UP000324222"/>
    </source>
</evidence>
<sequence length="79" mass="8746">MAPWGDLFQFLVLPSWLLAPCLPRASQGVAPIALRRRSLVIAQRGTVPHERQQHNRLLVTGKAVVLYQCTSNGGAMLRL</sequence>
<evidence type="ECO:0008006" key="4">
    <source>
        <dbReference type="Google" id="ProtNLM"/>
    </source>
</evidence>
<evidence type="ECO:0000313" key="2">
    <source>
        <dbReference type="EMBL" id="MPC07501.1"/>
    </source>
</evidence>
<gene>
    <name evidence="2" type="ORF">E2C01_000062</name>
</gene>
<feature type="chain" id="PRO_5022950616" description="Secreted protein" evidence="1">
    <location>
        <begin position="29"/>
        <end position="79"/>
    </location>
</feature>
<dbReference type="Proteomes" id="UP000324222">
    <property type="component" value="Unassembled WGS sequence"/>
</dbReference>
<protein>
    <recommendedName>
        <fullName evidence="4">Secreted protein</fullName>
    </recommendedName>
</protein>
<proteinExistence type="predicted"/>
<keyword evidence="3" id="KW-1185">Reference proteome</keyword>
<dbReference type="EMBL" id="VSRR010000002">
    <property type="protein sequence ID" value="MPC07501.1"/>
    <property type="molecule type" value="Genomic_DNA"/>
</dbReference>
<name>A0A5B7CFI5_PORTR</name>
<dbReference type="AlphaFoldDB" id="A0A5B7CFI5"/>
<reference evidence="2 3" key="1">
    <citation type="submission" date="2019-05" db="EMBL/GenBank/DDBJ databases">
        <title>Another draft genome of Portunus trituberculatus and its Hox gene families provides insights of decapod evolution.</title>
        <authorList>
            <person name="Jeong J.-H."/>
            <person name="Song I."/>
            <person name="Kim S."/>
            <person name="Choi T."/>
            <person name="Kim D."/>
            <person name="Ryu S."/>
            <person name="Kim W."/>
        </authorList>
    </citation>
    <scope>NUCLEOTIDE SEQUENCE [LARGE SCALE GENOMIC DNA]</scope>
    <source>
        <tissue evidence="2">Muscle</tissue>
    </source>
</reference>
<accession>A0A5B7CFI5</accession>
<evidence type="ECO:0000256" key="1">
    <source>
        <dbReference type="SAM" id="SignalP"/>
    </source>
</evidence>